<reference evidence="8 9" key="1">
    <citation type="submission" date="2020-05" db="EMBL/GenBank/DDBJ databases">
        <title>Distinct polysaccharide utilization as determinants for interspecies competition between intestinal Prevotella spp.</title>
        <authorList>
            <person name="Galvez E.J.C."/>
            <person name="Iljazovic A."/>
            <person name="Strowig T."/>
        </authorList>
    </citation>
    <scope>NUCLEOTIDE SEQUENCE [LARGE SCALE GENOMIC DNA]</scope>
    <source>
        <strain evidence="8 9">PROD</strain>
    </source>
</reference>
<keyword evidence="3" id="KW-0378">Hydrolase</keyword>
<dbReference type="PANTHER" id="PTHR43690">
    <property type="entry name" value="NARDILYSIN"/>
    <property type="match status" value="1"/>
</dbReference>
<comment type="caution">
    <text evidence="8">The sequence shown here is derived from an EMBL/GenBank/DDBJ whole genome shotgun (WGS) entry which is preliminary data.</text>
</comment>
<dbReference type="InterPro" id="IPR011249">
    <property type="entry name" value="Metalloenz_LuxS/M16"/>
</dbReference>
<sequence>MIWLRVIVAVGQPFASSYCPVSLLLSAGRLTDKGTCGPGDDKSEHPYMLQVKELMLSNGLTVWINEDHTQPKAYGAVVVKAGARDCPDTGIAHYFEHILFKGTDNIGTVDYSRERPWLDSIAACYDRLSQTVDESRRRMIQQDINRLSIEAARYAIPNEFNNLISRYGGTGLNAYTSLDETVFYNTFSPQYIAQWAELNSERMLNPVFRLFQSELETVYEEKNMYSDNMLVPALEAVQNRVFAGTPYEYPIIGSTANLKNPRLSEMQAFFDRYYVAGNMGLMLCGDICADTIVPLLERTFGRLRRGDVPLRTPVVQSPFGSSDRLDIKVPIPVIKAQGHIFRAPKATHPDHVPLELAMLLLSNSSGTGLLDSLEHAHKVMGVMAGVVGLSGDDDLVGYGYIPRLPFGSKKKAARLCREQIDRLATGCFDDAMLEALKVEELRKAKEELEDMSVRSSMMVNAFSRGRSWADVLSRPERVQAVTRTDIERVARQYLSGGSLQVTKRFGRYAKDKVSQPGYTPVPPANTGVRSDYAKRLEQMPVVTAKPRFIDFDNDVRVIPLRPLVTLYTVDNPVNDLFSLELIYHRGTIADNRLEAVASYIGDLGTDSLTRHQFGSALQRLGSEITVEAGDADFTITVKGFDSAFDETMKLLNSLLATVKADEDKFDELVMSERIAERTFFRENAAIADALFERVAYGDGSKYLGRLTADMLKRMSGRELVDIFCDLQHTELSIVYSGTLTVDDVESRVCRWLPIDTVSRPQTDSYRPLLSYDEPVVYVYDSPSARQTIIGTYHQLPPQPSVAARARLNLWSRYFGGGMSSLMFQDIREFRSLAYYAYGDAELPSFMRHPDVPVAYQTVMGTQSDKAMQALGVLDSLFAAMPLRENNVAAVKQAMAHSVNNNRPAFRDIGRHVARLRAGGYSADPARASMSALETLGAVDISAFYDECVRPAKRVTVVVGNCGKLDMDALSRYGRVVELKKEDVFRVGK</sequence>
<gene>
    <name evidence="8" type="ORF">HPS55_10310</name>
</gene>
<keyword evidence="9" id="KW-1185">Reference proteome</keyword>
<accession>A0ABX2AX75</accession>
<evidence type="ECO:0000256" key="1">
    <source>
        <dbReference type="ARBA" id="ARBA00007261"/>
    </source>
</evidence>
<dbReference type="InterPro" id="IPR011765">
    <property type="entry name" value="Pept_M16_N"/>
</dbReference>
<evidence type="ECO:0000259" key="6">
    <source>
        <dbReference type="Pfam" id="PF00675"/>
    </source>
</evidence>
<protein>
    <submittedName>
        <fullName evidence="8">Insulinase family protein</fullName>
    </submittedName>
</protein>
<dbReference type="SUPFAM" id="SSF63411">
    <property type="entry name" value="LuxS/MPP-like metallohydrolase"/>
    <property type="match status" value="4"/>
</dbReference>
<evidence type="ECO:0000256" key="2">
    <source>
        <dbReference type="ARBA" id="ARBA00022670"/>
    </source>
</evidence>
<dbReference type="Proteomes" id="UP001193734">
    <property type="component" value="Unassembled WGS sequence"/>
</dbReference>
<dbReference type="EMBL" id="JABKKE010000017">
    <property type="protein sequence ID" value="NPE14706.1"/>
    <property type="molecule type" value="Genomic_DNA"/>
</dbReference>
<dbReference type="InterPro" id="IPR007863">
    <property type="entry name" value="Peptidase_M16_C"/>
</dbReference>
<dbReference type="RefSeq" id="WP_172174406.1">
    <property type="nucleotide sequence ID" value="NZ_CASOAP010000007.1"/>
</dbReference>
<feature type="domain" description="Peptidase M16 C-terminal" evidence="7">
    <location>
        <begin position="265"/>
        <end position="437"/>
    </location>
</feature>
<evidence type="ECO:0000256" key="3">
    <source>
        <dbReference type="ARBA" id="ARBA00022801"/>
    </source>
</evidence>
<dbReference type="PANTHER" id="PTHR43690:SF17">
    <property type="entry name" value="PROTEIN YHJJ"/>
    <property type="match status" value="1"/>
</dbReference>
<organism evidence="8 9">
    <name type="scientific">Xylanibacter rodentium</name>
    <dbReference type="NCBI Taxonomy" id="2736289"/>
    <lineage>
        <taxon>Bacteria</taxon>
        <taxon>Pseudomonadati</taxon>
        <taxon>Bacteroidota</taxon>
        <taxon>Bacteroidia</taxon>
        <taxon>Bacteroidales</taxon>
        <taxon>Prevotellaceae</taxon>
        <taxon>Xylanibacter</taxon>
    </lineage>
</organism>
<dbReference type="InterPro" id="IPR050626">
    <property type="entry name" value="Peptidase_M16"/>
</dbReference>
<comment type="similarity">
    <text evidence="1">Belongs to the peptidase M16 family.</text>
</comment>
<dbReference type="Pfam" id="PF05193">
    <property type="entry name" value="Peptidase_M16_C"/>
    <property type="match status" value="1"/>
</dbReference>
<evidence type="ECO:0000313" key="9">
    <source>
        <dbReference type="Proteomes" id="UP001193734"/>
    </source>
</evidence>
<evidence type="ECO:0000256" key="4">
    <source>
        <dbReference type="ARBA" id="ARBA00022833"/>
    </source>
</evidence>
<keyword evidence="4" id="KW-0862">Zinc</keyword>
<evidence type="ECO:0000259" key="7">
    <source>
        <dbReference type="Pfam" id="PF05193"/>
    </source>
</evidence>
<dbReference type="Gene3D" id="3.30.830.10">
    <property type="entry name" value="Metalloenzyme, LuxS/M16 peptidase-like"/>
    <property type="match status" value="3"/>
</dbReference>
<dbReference type="Pfam" id="PF00675">
    <property type="entry name" value="Peptidase_M16"/>
    <property type="match status" value="1"/>
</dbReference>
<evidence type="ECO:0000256" key="5">
    <source>
        <dbReference type="ARBA" id="ARBA00023049"/>
    </source>
</evidence>
<feature type="domain" description="Peptidase M16 N-terminal" evidence="6">
    <location>
        <begin position="62"/>
        <end position="106"/>
    </location>
</feature>
<keyword evidence="5" id="KW-0482">Metalloprotease</keyword>
<name>A0ABX2AX75_9BACT</name>
<keyword evidence="2" id="KW-0645">Protease</keyword>
<proteinExistence type="inferred from homology"/>
<evidence type="ECO:0000313" key="8">
    <source>
        <dbReference type="EMBL" id="NPE14706.1"/>
    </source>
</evidence>